<organism evidence="1 2">
    <name type="scientific">Candidatus Methanogaster sp</name>
    <dbReference type="NCBI Taxonomy" id="3386292"/>
    <lineage>
        <taxon>Archaea</taxon>
        <taxon>Methanobacteriati</taxon>
        <taxon>Methanobacteriota</taxon>
        <taxon>Stenosarchaea group</taxon>
        <taxon>Methanomicrobia</taxon>
        <taxon>Methanosarcinales</taxon>
        <taxon>ANME-2 cluster</taxon>
        <taxon>Candidatus Methanogasteraceae</taxon>
        <taxon>Candidatus Methanogaster</taxon>
    </lineage>
</organism>
<sequence>MSLKRGHRDFVTIVTSRVAGKTTILAVLKGRTKETVKEFLSSIPKRLKKTVKAVCSDMYEGYTNAAEEVFENYTVIIIDRFHVAKLYRKGLEGLRKKEMKRLEKELSEDEYKKLKNVMWILRKDVGDLTDEEVEILKCLFQYSPILELAYTLCNDLTDIFEDDISKSVATCRINDWKKNVEESGLKCFNRFISTLDKFMDKITNYFIDRQTSGFVEGLNNKIKVIKRRCYGILNVKHLFQRIYLDLEGYSVYA</sequence>
<name>A0AC61L234_9EURY</name>
<protein>
    <submittedName>
        <fullName evidence="1">Uncharacterized protein</fullName>
    </submittedName>
</protein>
<accession>A0AC61L234</accession>
<evidence type="ECO:0000313" key="2">
    <source>
        <dbReference type="Proteomes" id="UP000248329"/>
    </source>
</evidence>
<comment type="caution">
    <text evidence="1">The sequence shown here is derived from an EMBL/GenBank/DDBJ whole genome shotgun (WGS) entry which is preliminary data.</text>
</comment>
<reference evidence="1" key="1">
    <citation type="submission" date="2018-01" db="EMBL/GenBank/DDBJ databases">
        <authorList>
            <person name="Krukenberg V."/>
        </authorList>
    </citation>
    <scope>NUCLEOTIDE SEQUENCE</scope>
    <source>
        <strain evidence="1">E20ANME2</strain>
    </source>
</reference>
<evidence type="ECO:0000313" key="1">
    <source>
        <dbReference type="EMBL" id="PXF60446.1"/>
    </source>
</evidence>
<dbReference type="EMBL" id="PQXF01000016">
    <property type="protein sequence ID" value="PXF60446.1"/>
    <property type="molecule type" value="Genomic_DNA"/>
</dbReference>
<dbReference type="Proteomes" id="UP000248329">
    <property type="component" value="Unassembled WGS sequence"/>
</dbReference>
<gene>
    <name evidence="1" type="ORF">C4B59_09220</name>
</gene>
<proteinExistence type="predicted"/>